<protein>
    <submittedName>
        <fullName evidence="2">10275_t:CDS:1</fullName>
    </submittedName>
</protein>
<name>A0A9N9GKQ0_9GLOM</name>
<evidence type="ECO:0000313" key="3">
    <source>
        <dbReference type="Proteomes" id="UP000789706"/>
    </source>
</evidence>
<organism evidence="2 3">
    <name type="scientific">Diversispora eburnea</name>
    <dbReference type="NCBI Taxonomy" id="1213867"/>
    <lineage>
        <taxon>Eukaryota</taxon>
        <taxon>Fungi</taxon>
        <taxon>Fungi incertae sedis</taxon>
        <taxon>Mucoromycota</taxon>
        <taxon>Glomeromycotina</taxon>
        <taxon>Glomeromycetes</taxon>
        <taxon>Diversisporales</taxon>
        <taxon>Diversisporaceae</taxon>
        <taxon>Diversispora</taxon>
    </lineage>
</organism>
<keyword evidence="3" id="KW-1185">Reference proteome</keyword>
<feature type="compositionally biased region" description="Polar residues" evidence="1">
    <location>
        <begin position="28"/>
        <end position="43"/>
    </location>
</feature>
<feature type="non-terminal residue" evidence="2">
    <location>
        <position position="241"/>
    </location>
</feature>
<evidence type="ECO:0000313" key="2">
    <source>
        <dbReference type="EMBL" id="CAG8612830.1"/>
    </source>
</evidence>
<reference evidence="2" key="1">
    <citation type="submission" date="2021-06" db="EMBL/GenBank/DDBJ databases">
        <authorList>
            <person name="Kallberg Y."/>
            <person name="Tangrot J."/>
            <person name="Rosling A."/>
        </authorList>
    </citation>
    <scope>NUCLEOTIDE SEQUENCE</scope>
    <source>
        <strain evidence="2">AZ414A</strain>
    </source>
</reference>
<accession>A0A9N9GKQ0</accession>
<evidence type="ECO:0000256" key="1">
    <source>
        <dbReference type="SAM" id="MobiDB-lite"/>
    </source>
</evidence>
<dbReference type="AlphaFoldDB" id="A0A9N9GKQ0"/>
<sequence length="241" mass="26982">MKLIGEKKNFSMGKFFKRSSSKIHSEDPQAQQPVSAGAASNSSPKNFLRHLNLKKFKINRNINLSSNANDTEGKSNINLNNFSQETTIEPALIIDQTLINGTTLEFLLSSFGDSEVNINLFSNVNNTEEKSEVNSNTLTQEATSVKTTSITEGKSVINDINLERKESLIKPSSIIDAKFVLSIFGDPEVNRKTNILSNINYSEVKKLLTQDERYCELKPKIEKSSVLKLARSDYTEEEKLN</sequence>
<proteinExistence type="predicted"/>
<gene>
    <name evidence="2" type="ORF">DEBURN_LOCUS10050</name>
</gene>
<dbReference type="Proteomes" id="UP000789706">
    <property type="component" value="Unassembled WGS sequence"/>
</dbReference>
<dbReference type="EMBL" id="CAJVPK010002425">
    <property type="protein sequence ID" value="CAG8612830.1"/>
    <property type="molecule type" value="Genomic_DNA"/>
</dbReference>
<comment type="caution">
    <text evidence="2">The sequence shown here is derived from an EMBL/GenBank/DDBJ whole genome shotgun (WGS) entry which is preliminary data.</text>
</comment>
<feature type="region of interest" description="Disordered" evidence="1">
    <location>
        <begin position="20"/>
        <end position="43"/>
    </location>
</feature>